<keyword evidence="12" id="KW-1185">Reference proteome</keyword>
<dbReference type="GO" id="GO:0140359">
    <property type="term" value="F:ABC-type transporter activity"/>
    <property type="evidence" value="ECO:0007669"/>
    <property type="project" value="InterPro"/>
</dbReference>
<dbReference type="PANTHER" id="PTHR24221">
    <property type="entry name" value="ATP-BINDING CASSETTE SUB-FAMILY B"/>
    <property type="match status" value="1"/>
</dbReference>
<dbReference type="SMART" id="SM00382">
    <property type="entry name" value="AAA"/>
    <property type="match status" value="1"/>
</dbReference>
<keyword evidence="7 8" id="KW-0472">Membrane</keyword>
<dbReference type="HOGENOM" id="CLU_000604_84_9_9"/>
<feature type="transmembrane region" description="Helical" evidence="8">
    <location>
        <begin position="250"/>
        <end position="268"/>
    </location>
</feature>
<dbReference type="AlphaFoldDB" id="A5N8C4"/>
<dbReference type="Gene3D" id="1.20.1560.10">
    <property type="entry name" value="ABC transporter type 1, transmembrane domain"/>
    <property type="match status" value="1"/>
</dbReference>
<dbReference type="Gene3D" id="3.40.50.300">
    <property type="entry name" value="P-loop containing nucleotide triphosphate hydrolases"/>
    <property type="match status" value="1"/>
</dbReference>
<dbReference type="InterPro" id="IPR027417">
    <property type="entry name" value="P-loop_NTPase"/>
</dbReference>
<dbReference type="eggNOG" id="COG1132">
    <property type="taxonomic scope" value="Bacteria"/>
</dbReference>
<dbReference type="Pfam" id="PF00664">
    <property type="entry name" value="ABC_membrane"/>
    <property type="match status" value="1"/>
</dbReference>
<keyword evidence="3 8" id="KW-0812">Transmembrane</keyword>
<keyword evidence="6 8" id="KW-1133">Transmembrane helix</keyword>
<dbReference type="SUPFAM" id="SSF52540">
    <property type="entry name" value="P-loop containing nucleoside triphosphate hydrolases"/>
    <property type="match status" value="1"/>
</dbReference>
<evidence type="ECO:0000256" key="5">
    <source>
        <dbReference type="ARBA" id="ARBA00022840"/>
    </source>
</evidence>
<dbReference type="InterPro" id="IPR003593">
    <property type="entry name" value="AAA+_ATPase"/>
</dbReference>
<dbReference type="Proteomes" id="UP000002411">
    <property type="component" value="Chromosome"/>
</dbReference>
<evidence type="ECO:0000259" key="10">
    <source>
        <dbReference type="PROSITE" id="PS50929"/>
    </source>
</evidence>
<evidence type="ECO:0000256" key="7">
    <source>
        <dbReference type="ARBA" id="ARBA00023136"/>
    </source>
</evidence>
<evidence type="ECO:0000256" key="8">
    <source>
        <dbReference type="SAM" id="Phobius"/>
    </source>
</evidence>
<dbReference type="RefSeq" id="WP_012101905.1">
    <property type="nucleotide sequence ID" value="NC_009706.1"/>
</dbReference>
<evidence type="ECO:0000259" key="9">
    <source>
        <dbReference type="PROSITE" id="PS50893"/>
    </source>
</evidence>
<feature type="transmembrane region" description="Helical" evidence="8">
    <location>
        <begin position="143"/>
        <end position="174"/>
    </location>
</feature>
<dbReference type="GO" id="GO:0034040">
    <property type="term" value="F:ATPase-coupled lipid transmembrane transporter activity"/>
    <property type="evidence" value="ECO:0007669"/>
    <property type="project" value="TreeGrafter"/>
</dbReference>
<dbReference type="PROSITE" id="PS50929">
    <property type="entry name" value="ABC_TM1F"/>
    <property type="match status" value="1"/>
</dbReference>
<sequence>MISALKKIWEFSGTEKHNINKSILVGFIFAVFYMFQVAAIYFIIVALVNKESSNNVIWISLWLLIVSILGRTVTNYFAQLQQTHAGYFMVANKRIAIGNQLKKVPMGYFNNNNIGEITGITTTVLDDVENTAPMVLVNMLSGFINAVIFTLMVLFFDIRLGIIVIIGSAIYLWITSSMERKSAKLAPKRQQSEAKLVEAVIEQVQGMHIVKSFNLTGKGDKKVRDALEYNRSSNLKLERLFTPYTIAQEMVLRLFSVLIMVISVLLYLNGQMALADALMGVVISFMIFAQIESAGSTMSVLRVVSSSIDHANQTDSIPEMDNEGKEIVPKTHEIEFENVCFSYDKKRILEDISITFPDKAMTAIVGPSGSGKTTICNLIARFWDVDSGRISIGGKDVKYYTLEVLMDQISMVFQNVYLFADTIENNIKFGRPDASYEEVVQAAKKACCHDFITSLPDGYNTFIGEGGNSLSGGEKQRISIARAMLKDAPIVIFDEATANVDPENEDKLQSAIEELTKNKTIIMIAHRLKTVKNADQILVMNHGKVEQQGKHEELLIQNGVYSQFINARQEAISWKVGVSK</sequence>
<dbReference type="PROSITE" id="PS50893">
    <property type="entry name" value="ABC_TRANSPORTER_2"/>
    <property type="match status" value="1"/>
</dbReference>
<proteinExistence type="predicted"/>
<feature type="transmembrane region" description="Helical" evidence="8">
    <location>
        <begin position="23"/>
        <end position="44"/>
    </location>
</feature>
<keyword evidence="4" id="KW-0547">Nucleotide-binding</keyword>
<feature type="transmembrane region" description="Helical" evidence="8">
    <location>
        <begin position="56"/>
        <end position="78"/>
    </location>
</feature>
<dbReference type="GO" id="GO:0005524">
    <property type="term" value="F:ATP binding"/>
    <property type="evidence" value="ECO:0007669"/>
    <property type="project" value="UniProtKB-KW"/>
</dbReference>
<dbReference type="EMBL" id="CP000673">
    <property type="protein sequence ID" value="EDK33555.1"/>
    <property type="molecule type" value="Genomic_DNA"/>
</dbReference>
<dbReference type="InterPro" id="IPR017871">
    <property type="entry name" value="ABC_transporter-like_CS"/>
</dbReference>
<feature type="domain" description="ABC transmembrane type-1" evidence="10">
    <location>
        <begin position="22"/>
        <end position="301"/>
    </location>
</feature>
<dbReference type="InterPro" id="IPR011527">
    <property type="entry name" value="ABC1_TM_dom"/>
</dbReference>
<dbReference type="PANTHER" id="PTHR24221:SF397">
    <property type="entry name" value="ABC TRANSPORTER, ATP-BINDING TRANSMEMBRANE PROTEIN"/>
    <property type="match status" value="1"/>
</dbReference>
<dbReference type="PROSITE" id="PS00211">
    <property type="entry name" value="ABC_TRANSPORTER_1"/>
    <property type="match status" value="1"/>
</dbReference>
<evidence type="ECO:0000256" key="3">
    <source>
        <dbReference type="ARBA" id="ARBA00022692"/>
    </source>
</evidence>
<dbReference type="InterPro" id="IPR036640">
    <property type="entry name" value="ABC1_TM_sf"/>
</dbReference>
<dbReference type="SUPFAM" id="SSF90123">
    <property type="entry name" value="ABC transporter transmembrane region"/>
    <property type="match status" value="1"/>
</dbReference>
<dbReference type="Pfam" id="PF00005">
    <property type="entry name" value="ABC_tran"/>
    <property type="match status" value="1"/>
</dbReference>
<dbReference type="CDD" id="cd07346">
    <property type="entry name" value="ABC_6TM_exporters"/>
    <property type="match status" value="1"/>
</dbReference>
<evidence type="ECO:0000256" key="2">
    <source>
        <dbReference type="ARBA" id="ARBA00022448"/>
    </source>
</evidence>
<reference evidence="11 12" key="1">
    <citation type="journal article" date="2008" name="Proc. Natl. Acad. Sci. U.S.A.">
        <title>The genome of Clostridium kluyveri, a strict anaerobe with unique metabolic features.</title>
        <authorList>
            <person name="Seedorf H."/>
            <person name="Fricke W.F."/>
            <person name="Veith B."/>
            <person name="Brueggemann H."/>
            <person name="Liesegang H."/>
            <person name="Strittmatter A."/>
            <person name="Miethke M."/>
            <person name="Buckel W."/>
            <person name="Hinderberger J."/>
            <person name="Li F."/>
            <person name="Hagemeier C."/>
            <person name="Thauer R.K."/>
            <person name="Gottschalk G."/>
        </authorList>
    </citation>
    <scope>NUCLEOTIDE SEQUENCE [LARGE SCALE GENOMIC DNA]</scope>
    <source>
        <strain evidence="12">ATCC 8527 / DSM 555 / NCIMB 10680</strain>
    </source>
</reference>
<dbReference type="FunFam" id="3.40.50.300:FF:000287">
    <property type="entry name" value="Multidrug ABC transporter ATP-binding protein"/>
    <property type="match status" value="1"/>
</dbReference>
<evidence type="ECO:0000256" key="4">
    <source>
        <dbReference type="ARBA" id="ARBA00022741"/>
    </source>
</evidence>
<feature type="domain" description="ABC transporter" evidence="9">
    <location>
        <begin position="334"/>
        <end position="567"/>
    </location>
</feature>
<dbReference type="GO" id="GO:0016887">
    <property type="term" value="F:ATP hydrolysis activity"/>
    <property type="evidence" value="ECO:0007669"/>
    <property type="project" value="InterPro"/>
</dbReference>
<accession>A5N8C4</accession>
<name>A5N8C4_CLOK5</name>
<comment type="subcellular location">
    <subcellularLocation>
        <location evidence="1">Cell membrane</location>
        <topology evidence="1">Multi-pass membrane protein</topology>
    </subcellularLocation>
</comment>
<dbReference type="KEGG" id="ckl:CKL_1513"/>
<dbReference type="STRING" id="431943.CKL_1513"/>
<evidence type="ECO:0000313" key="11">
    <source>
        <dbReference type="EMBL" id="EDK33555.1"/>
    </source>
</evidence>
<dbReference type="InterPro" id="IPR039421">
    <property type="entry name" value="Type_1_exporter"/>
</dbReference>
<evidence type="ECO:0000313" key="12">
    <source>
        <dbReference type="Proteomes" id="UP000002411"/>
    </source>
</evidence>
<evidence type="ECO:0000256" key="1">
    <source>
        <dbReference type="ARBA" id="ARBA00004651"/>
    </source>
</evidence>
<evidence type="ECO:0000256" key="6">
    <source>
        <dbReference type="ARBA" id="ARBA00022989"/>
    </source>
</evidence>
<organism evidence="11 12">
    <name type="scientific">Clostridium kluyveri (strain ATCC 8527 / DSM 555 / NBRC 12016 / NCIMB 10680 / K1)</name>
    <dbReference type="NCBI Taxonomy" id="431943"/>
    <lineage>
        <taxon>Bacteria</taxon>
        <taxon>Bacillati</taxon>
        <taxon>Bacillota</taxon>
        <taxon>Clostridia</taxon>
        <taxon>Eubacteriales</taxon>
        <taxon>Clostridiaceae</taxon>
        <taxon>Clostridium</taxon>
    </lineage>
</organism>
<keyword evidence="5" id="KW-0067">ATP-binding</keyword>
<gene>
    <name evidence="11" type="ordered locus">CKL_1513</name>
</gene>
<dbReference type="GO" id="GO:0005886">
    <property type="term" value="C:plasma membrane"/>
    <property type="evidence" value="ECO:0007669"/>
    <property type="project" value="UniProtKB-SubCell"/>
</dbReference>
<dbReference type="InterPro" id="IPR003439">
    <property type="entry name" value="ABC_transporter-like_ATP-bd"/>
</dbReference>
<keyword evidence="2" id="KW-0813">Transport</keyword>
<protein>
    <submittedName>
        <fullName evidence="11">Predicted transport protein, ATPase and permease component</fullName>
    </submittedName>
</protein>